<comment type="catalytic activity">
    <reaction evidence="7">
        <text>tRNA(Pro) + L-proline + ATP = L-prolyl-tRNA(Pro) + AMP + diphosphate</text>
        <dbReference type="Rhea" id="RHEA:14305"/>
        <dbReference type="Rhea" id="RHEA-COMP:9700"/>
        <dbReference type="Rhea" id="RHEA-COMP:9702"/>
        <dbReference type="ChEBI" id="CHEBI:30616"/>
        <dbReference type="ChEBI" id="CHEBI:33019"/>
        <dbReference type="ChEBI" id="CHEBI:60039"/>
        <dbReference type="ChEBI" id="CHEBI:78442"/>
        <dbReference type="ChEBI" id="CHEBI:78532"/>
        <dbReference type="ChEBI" id="CHEBI:456215"/>
        <dbReference type="EC" id="6.1.1.15"/>
    </reaction>
</comment>
<organism evidence="9 10">
    <name type="scientific">Flavobacterium aureirubrum</name>
    <dbReference type="NCBI Taxonomy" id="3133147"/>
    <lineage>
        <taxon>Bacteria</taxon>
        <taxon>Pseudomonadati</taxon>
        <taxon>Bacteroidota</taxon>
        <taxon>Flavobacteriia</taxon>
        <taxon>Flavobacteriales</taxon>
        <taxon>Flavobacteriaceae</taxon>
        <taxon>Flavobacterium</taxon>
    </lineage>
</organism>
<comment type="domain">
    <text evidence="7">Consists of three domains: the N-terminal catalytic domain, the anticodon-binding domain and the C-terminal extension.</text>
</comment>
<evidence type="ECO:0000313" key="10">
    <source>
        <dbReference type="Proteomes" id="UP001460072"/>
    </source>
</evidence>
<dbReference type="InterPro" id="IPR033721">
    <property type="entry name" value="ProRS_core_arch_euk"/>
</dbReference>
<evidence type="ECO:0000256" key="5">
    <source>
        <dbReference type="ARBA" id="ARBA00022917"/>
    </source>
</evidence>
<dbReference type="HAMAP" id="MF_01571">
    <property type="entry name" value="Pro_tRNA_synth_type3"/>
    <property type="match status" value="1"/>
</dbReference>
<name>A0ABU9N4Z8_9FLAO</name>
<dbReference type="InterPro" id="IPR045864">
    <property type="entry name" value="aa-tRNA-synth_II/BPL/LPL"/>
</dbReference>
<comment type="caution">
    <text evidence="9">The sequence shown here is derived from an EMBL/GenBank/DDBJ whole genome shotgun (WGS) entry which is preliminary data.</text>
</comment>
<dbReference type="PROSITE" id="PS50862">
    <property type="entry name" value="AA_TRNA_LIGASE_II"/>
    <property type="match status" value="1"/>
</dbReference>
<accession>A0ABU9N4Z8</accession>
<keyword evidence="4 7" id="KW-0067">ATP-binding</keyword>
<reference evidence="9 10" key="1">
    <citation type="submission" date="2024-03" db="EMBL/GenBank/DDBJ databases">
        <title>Two novel species of the genus Flavobacterium exhibiting potentially degradation of complex polysaccharides.</title>
        <authorList>
            <person name="Lian X."/>
        </authorList>
    </citation>
    <scope>NUCLEOTIDE SEQUENCE [LARGE SCALE GENOMIC DNA]</scope>
    <source>
        <strain evidence="10">j3</strain>
    </source>
</reference>
<evidence type="ECO:0000256" key="4">
    <source>
        <dbReference type="ARBA" id="ARBA00022840"/>
    </source>
</evidence>
<dbReference type="Pfam" id="PF09180">
    <property type="entry name" value="ProRS-C_1"/>
    <property type="match status" value="1"/>
</dbReference>
<keyword evidence="10" id="KW-1185">Reference proteome</keyword>
<evidence type="ECO:0000256" key="7">
    <source>
        <dbReference type="HAMAP-Rule" id="MF_01571"/>
    </source>
</evidence>
<dbReference type="InterPro" id="IPR016061">
    <property type="entry name" value="Pro-tRNA_ligase_II_C"/>
</dbReference>
<dbReference type="SUPFAM" id="SSF64586">
    <property type="entry name" value="C-terminal domain of ProRS"/>
    <property type="match status" value="1"/>
</dbReference>
<dbReference type="CDD" id="cd00778">
    <property type="entry name" value="ProRS_core_arch_euk"/>
    <property type="match status" value="1"/>
</dbReference>
<dbReference type="Gene3D" id="3.30.110.30">
    <property type="entry name" value="C-terminal domain of ProRS"/>
    <property type="match status" value="1"/>
</dbReference>
<dbReference type="InterPro" id="IPR004499">
    <property type="entry name" value="Pro-tRNA-ligase_IIa_arc-type"/>
</dbReference>
<comment type="function">
    <text evidence="7">Catalyzes the attachment of proline to tRNA(Pro) in a two-step reaction: proline is first activated by ATP to form Pro-AMP and then transferred to the acceptor end of tRNA(Pro).</text>
</comment>
<dbReference type="InterPro" id="IPR036621">
    <property type="entry name" value="Anticodon-bd_dom_sf"/>
</dbReference>
<keyword evidence="1 7" id="KW-0963">Cytoplasm</keyword>
<dbReference type="EMBL" id="JBCGDO010000004">
    <property type="protein sequence ID" value="MEM0541909.1"/>
    <property type="molecule type" value="Genomic_DNA"/>
</dbReference>
<keyword evidence="3 7" id="KW-0547">Nucleotide-binding</keyword>
<keyword evidence="6 7" id="KW-0030">Aminoacyl-tRNA synthetase</keyword>
<proteinExistence type="inferred from homology"/>
<dbReference type="InterPro" id="IPR004154">
    <property type="entry name" value="Anticodon-bd"/>
</dbReference>
<comment type="similarity">
    <text evidence="7">Belongs to the class-II aminoacyl-tRNA synthetase family. ProS type 3 subfamily.</text>
</comment>
<dbReference type="PANTHER" id="PTHR43382:SF2">
    <property type="entry name" value="BIFUNCTIONAL GLUTAMATE_PROLINE--TRNA LIGASE"/>
    <property type="match status" value="1"/>
</dbReference>
<comment type="subcellular location">
    <subcellularLocation>
        <location evidence="7">Cytoplasm</location>
    </subcellularLocation>
</comment>
<dbReference type="NCBIfam" id="TIGR00408">
    <property type="entry name" value="proS_fam_I"/>
    <property type="match status" value="1"/>
</dbReference>
<gene>
    <name evidence="7 9" type="primary">proS</name>
    <name evidence="9" type="ORF">WFZ85_04740</name>
</gene>
<dbReference type="Pfam" id="PF03129">
    <property type="entry name" value="HGTP_anticodon"/>
    <property type="match status" value="1"/>
</dbReference>
<evidence type="ECO:0000256" key="2">
    <source>
        <dbReference type="ARBA" id="ARBA00022598"/>
    </source>
</evidence>
<dbReference type="InterPro" id="IPR017449">
    <property type="entry name" value="Pro-tRNA_synth_II"/>
</dbReference>
<dbReference type="PANTHER" id="PTHR43382">
    <property type="entry name" value="PROLYL-TRNA SYNTHETASE"/>
    <property type="match status" value="1"/>
</dbReference>
<dbReference type="Gene3D" id="3.30.930.10">
    <property type="entry name" value="Bira Bifunctional Protein, Domain 2"/>
    <property type="match status" value="1"/>
</dbReference>
<sequence length="492" mass="56079">MSKNLTTRSEDYSKWYNELVVKADLAENSGVRGCMVIKPYGYAIWEKMQAELDRMFKETGHSNAYFPLFVPKSMFEAEEKNAEGFAKECAIVTHYRLKNDPNKPGKLMVDANAKLEEELIVRPTSEAIIWSTYKNWIQSYRDLPLLINQWANVVRWEMRTRLFLRTAEFLWQEGHTAHATKAEAIEESKKMMDVYADFVQNFMAIPVIKGLKTETERFAGAEETYCIEALMQDGKALQAGTSHFLGQNFAKAFDVKFANQEGKQEYVWGTSWGVSTRLMGALVMTHSDDNGLVLPPNLAPIQVVIVPIFKTVDEFERISTVAHDLVSQLKKLGISVKFDNRNTQKPGFKFAEWELKGVPIRIAIGPKDLENGTFEIARRDNLTKEVVSVSAIDLYVATLLKEIQKDLFDKALQFRDNHITEVNTFEEFRDVLENKTGFISAHWDGTVETEEKIKELTKATIRCIPLSQEKVNGKCVFSGEKSTGRVLFAKAY</sequence>
<evidence type="ECO:0000256" key="1">
    <source>
        <dbReference type="ARBA" id="ARBA00022490"/>
    </source>
</evidence>
<dbReference type="EC" id="6.1.1.15" evidence="7"/>
<dbReference type="SUPFAM" id="SSF52954">
    <property type="entry name" value="Class II aaRS ABD-related"/>
    <property type="match status" value="1"/>
</dbReference>
<keyword evidence="2 7" id="KW-0436">Ligase</keyword>
<dbReference type="InterPro" id="IPR002314">
    <property type="entry name" value="aa-tRNA-synt_IIb"/>
</dbReference>
<dbReference type="SUPFAM" id="SSF55681">
    <property type="entry name" value="Class II aaRS and biotin synthetases"/>
    <property type="match status" value="1"/>
</dbReference>
<dbReference type="CDD" id="cd00862">
    <property type="entry name" value="ProRS_anticodon_zinc"/>
    <property type="match status" value="1"/>
</dbReference>
<dbReference type="GO" id="GO:0004827">
    <property type="term" value="F:proline-tRNA ligase activity"/>
    <property type="evidence" value="ECO:0007669"/>
    <property type="project" value="UniProtKB-EC"/>
</dbReference>
<feature type="domain" description="Aminoacyl-transfer RNA synthetases class-II family profile" evidence="8">
    <location>
        <begin position="27"/>
        <end position="295"/>
    </location>
</feature>
<comment type="subunit">
    <text evidence="7">Homodimer.</text>
</comment>
<protein>
    <recommendedName>
        <fullName evidence="7">Proline--tRNA ligase</fullName>
        <ecNumber evidence="7">6.1.1.15</ecNumber>
    </recommendedName>
    <alternativeName>
        <fullName evidence="7">Prolyl-tRNA synthetase</fullName>
        <shortName evidence="7">ProRS</shortName>
    </alternativeName>
</protein>
<dbReference type="Gene3D" id="3.40.50.800">
    <property type="entry name" value="Anticodon-binding domain"/>
    <property type="match status" value="1"/>
</dbReference>
<dbReference type="SMART" id="SM00946">
    <property type="entry name" value="ProRS-C_1"/>
    <property type="match status" value="1"/>
</dbReference>
<evidence type="ECO:0000256" key="6">
    <source>
        <dbReference type="ARBA" id="ARBA00023146"/>
    </source>
</evidence>
<evidence type="ECO:0000313" key="9">
    <source>
        <dbReference type="EMBL" id="MEM0541909.1"/>
    </source>
</evidence>
<keyword evidence="5 7" id="KW-0648">Protein biosynthesis</keyword>
<evidence type="ECO:0000259" key="8">
    <source>
        <dbReference type="PROSITE" id="PS50862"/>
    </source>
</evidence>
<dbReference type="RefSeq" id="WP_342695133.1">
    <property type="nucleotide sequence ID" value="NZ_JBCGDO010000004.1"/>
</dbReference>
<dbReference type="Pfam" id="PF00587">
    <property type="entry name" value="tRNA-synt_2b"/>
    <property type="match status" value="1"/>
</dbReference>
<dbReference type="Proteomes" id="UP001460072">
    <property type="component" value="Unassembled WGS sequence"/>
</dbReference>
<dbReference type="InterPro" id="IPR006195">
    <property type="entry name" value="aa-tRNA-synth_II"/>
</dbReference>
<evidence type="ECO:0000256" key="3">
    <source>
        <dbReference type="ARBA" id="ARBA00022741"/>
    </source>
</evidence>